<dbReference type="GO" id="GO:0003677">
    <property type="term" value="F:DNA binding"/>
    <property type="evidence" value="ECO:0007669"/>
    <property type="project" value="UniProtKB-KW"/>
</dbReference>
<dbReference type="HOGENOM" id="CLU_007003_5_0_1"/>
<evidence type="ECO:0000256" key="8">
    <source>
        <dbReference type="SAM" id="MobiDB-lite"/>
    </source>
</evidence>
<evidence type="ECO:0000256" key="3">
    <source>
        <dbReference type="ARBA" id="ARBA00022833"/>
    </source>
</evidence>
<feature type="domain" description="Zn(2)-C6 fungal-type" evidence="9">
    <location>
        <begin position="22"/>
        <end position="52"/>
    </location>
</feature>
<keyword evidence="11" id="KW-1185">Reference proteome</keyword>
<evidence type="ECO:0000259" key="9">
    <source>
        <dbReference type="PROSITE" id="PS50048"/>
    </source>
</evidence>
<dbReference type="OrthoDB" id="2154091at2759"/>
<dbReference type="CDD" id="cd12148">
    <property type="entry name" value="fungal_TF_MHR"/>
    <property type="match status" value="1"/>
</dbReference>
<evidence type="ECO:0000256" key="5">
    <source>
        <dbReference type="ARBA" id="ARBA00023125"/>
    </source>
</evidence>
<dbReference type="GO" id="GO:0005634">
    <property type="term" value="C:nucleus"/>
    <property type="evidence" value="ECO:0007669"/>
    <property type="project" value="UniProtKB-SubCell"/>
</dbReference>
<feature type="region of interest" description="Disordered" evidence="8">
    <location>
        <begin position="151"/>
        <end position="172"/>
    </location>
</feature>
<reference evidence="10 11" key="1">
    <citation type="submission" date="2015-01" db="EMBL/GenBank/DDBJ databases">
        <title>The Genome Sequence of Exophiala xenobiotica CBS118157.</title>
        <authorList>
            <consortium name="The Broad Institute Genomics Platform"/>
            <person name="Cuomo C."/>
            <person name="de Hoog S."/>
            <person name="Gorbushina A."/>
            <person name="Stielow B."/>
            <person name="Teixiera M."/>
            <person name="Abouelleil A."/>
            <person name="Chapman S.B."/>
            <person name="Priest M."/>
            <person name="Young S.K."/>
            <person name="Wortman J."/>
            <person name="Nusbaum C."/>
            <person name="Birren B."/>
        </authorList>
    </citation>
    <scope>NUCLEOTIDE SEQUENCE [LARGE SCALE GENOMIC DNA]</scope>
    <source>
        <strain evidence="10 11">CBS 118157</strain>
    </source>
</reference>
<keyword evidence="3" id="KW-0862">Zinc</keyword>
<dbReference type="STRING" id="348802.A0A0D2F069"/>
<dbReference type="SMART" id="SM00906">
    <property type="entry name" value="Fungal_trans"/>
    <property type="match status" value="1"/>
</dbReference>
<dbReference type="Pfam" id="PF00172">
    <property type="entry name" value="Zn_clus"/>
    <property type="match status" value="1"/>
</dbReference>
<dbReference type="PROSITE" id="PS00463">
    <property type="entry name" value="ZN2_CY6_FUNGAL_1"/>
    <property type="match status" value="1"/>
</dbReference>
<dbReference type="GO" id="GO:0006351">
    <property type="term" value="P:DNA-templated transcription"/>
    <property type="evidence" value="ECO:0007669"/>
    <property type="project" value="InterPro"/>
</dbReference>
<dbReference type="GO" id="GO:0000981">
    <property type="term" value="F:DNA-binding transcription factor activity, RNA polymerase II-specific"/>
    <property type="evidence" value="ECO:0007669"/>
    <property type="project" value="InterPro"/>
</dbReference>
<evidence type="ECO:0000256" key="7">
    <source>
        <dbReference type="ARBA" id="ARBA00023242"/>
    </source>
</evidence>
<dbReference type="InterPro" id="IPR036864">
    <property type="entry name" value="Zn2-C6_fun-type_DNA-bd_sf"/>
</dbReference>
<name>A0A0D2F069_9EURO</name>
<protein>
    <recommendedName>
        <fullName evidence="9">Zn(2)-C6 fungal-type domain-containing protein</fullName>
    </recommendedName>
</protein>
<dbReference type="InterPro" id="IPR007219">
    <property type="entry name" value="XnlR_reg_dom"/>
</dbReference>
<dbReference type="EMBL" id="KN847317">
    <property type="protein sequence ID" value="KIW61333.1"/>
    <property type="molecule type" value="Genomic_DNA"/>
</dbReference>
<proteinExistence type="predicted"/>
<dbReference type="Gene3D" id="4.10.240.10">
    <property type="entry name" value="Zn(2)-C6 fungal-type DNA-binding domain"/>
    <property type="match status" value="1"/>
</dbReference>
<organism evidence="10 11">
    <name type="scientific">Exophiala xenobiotica</name>
    <dbReference type="NCBI Taxonomy" id="348802"/>
    <lineage>
        <taxon>Eukaryota</taxon>
        <taxon>Fungi</taxon>
        <taxon>Dikarya</taxon>
        <taxon>Ascomycota</taxon>
        <taxon>Pezizomycotina</taxon>
        <taxon>Eurotiomycetes</taxon>
        <taxon>Chaetothyriomycetidae</taxon>
        <taxon>Chaetothyriales</taxon>
        <taxon>Herpotrichiellaceae</taxon>
        <taxon>Exophiala</taxon>
    </lineage>
</organism>
<sequence>MTSIPTGQSEQTKSKGKHASTACLGCRRRKIKCDNVKPKCSNCVLYSQECVFQYGFDKRKIAPKDRLQALTAYCQELESLLTANGFPLPPAPPLHVQKRATSQHPAYVLPESQAQLALNSTDQTSSNEWLDQKSNDDRSLTALARDSSWDGDYCYPGSSPDQPVPEADNSNASSDLLVDQLSGRIGSLQIAEDGQLRFYGATSNLHILHNGPLSLSRANFRSPSENGADLLRGAGVGHLVEQDLEEHLLKLYFCWEDPSIHVVDEFTFWRERRKCLSTNYLSSFYSEVLANAMCAVGATMTSRRCAHLPEPLPDFFATRSKLLLDLEMDAPTLSTVQSLVVLSAVEAALTRDARGWLDSGMAVRLAVDLGLHLDPEPYVQAGIISAEEEMIRKVVWAGVFVHDRMWSLYVGRPVGLDDKHITVRISLPEVFRAKVPRYWCPYVDDNKSTDSPVVLDSIDDLCVWNVKLCAHMTAIRETLYPDGISDLKSLRQLCDFASQMSHKLADWRDSLPPSLAVDYTDTATYYLPHVLQLHMQYHCVVIITNRPFFASAKTMPELTQLDIARRRNTCTDSANYFAKLVDIYRRLYGLRRINVQAVHLLFTATLIHVFTACGALDQRRSDNAWNNLEICCQALSEMSLSFKNASRALEVIMSIKSDLLRRSRAKLKRPNPWNDGQDFDAGSQRKRRPTEPESELFRPVGNIQPSSLDATFLGSAEPLNFFDTSYDEFSLDTLFWTGFNSLELPHLPPQDPNNEP</sequence>
<evidence type="ECO:0000313" key="10">
    <source>
        <dbReference type="EMBL" id="KIW61333.1"/>
    </source>
</evidence>
<dbReference type="GO" id="GO:0008270">
    <property type="term" value="F:zinc ion binding"/>
    <property type="evidence" value="ECO:0007669"/>
    <property type="project" value="InterPro"/>
</dbReference>
<dbReference type="InterPro" id="IPR001138">
    <property type="entry name" value="Zn2Cys6_DnaBD"/>
</dbReference>
<dbReference type="AlphaFoldDB" id="A0A0D2F069"/>
<keyword evidence="6" id="KW-0804">Transcription</keyword>
<comment type="subcellular location">
    <subcellularLocation>
        <location evidence="1">Nucleus</location>
    </subcellularLocation>
</comment>
<dbReference type="PANTHER" id="PTHR31313">
    <property type="entry name" value="TY1 ENHANCER ACTIVATOR"/>
    <property type="match status" value="1"/>
</dbReference>
<evidence type="ECO:0000256" key="1">
    <source>
        <dbReference type="ARBA" id="ARBA00004123"/>
    </source>
</evidence>
<keyword evidence="5" id="KW-0238">DNA-binding</keyword>
<evidence type="ECO:0000256" key="4">
    <source>
        <dbReference type="ARBA" id="ARBA00023015"/>
    </source>
</evidence>
<feature type="region of interest" description="Disordered" evidence="8">
    <location>
        <begin position="667"/>
        <end position="702"/>
    </location>
</feature>
<dbReference type="CDD" id="cd00067">
    <property type="entry name" value="GAL4"/>
    <property type="match status" value="1"/>
</dbReference>
<dbReference type="SUPFAM" id="SSF57701">
    <property type="entry name" value="Zn2/Cys6 DNA-binding domain"/>
    <property type="match status" value="1"/>
</dbReference>
<dbReference type="PANTHER" id="PTHR31313:SF77">
    <property type="entry name" value="ZN(II)2CYS6 TRANSCRIPTION FACTOR (EUROFUNG)"/>
    <property type="match status" value="1"/>
</dbReference>
<dbReference type="InterPro" id="IPR051615">
    <property type="entry name" value="Transcr_Regulatory_Elem"/>
</dbReference>
<dbReference type="Proteomes" id="UP000054342">
    <property type="component" value="Unassembled WGS sequence"/>
</dbReference>
<keyword evidence="4" id="KW-0805">Transcription regulation</keyword>
<dbReference type="SMART" id="SM00066">
    <property type="entry name" value="GAL4"/>
    <property type="match status" value="1"/>
</dbReference>
<evidence type="ECO:0000256" key="2">
    <source>
        <dbReference type="ARBA" id="ARBA00022723"/>
    </source>
</evidence>
<evidence type="ECO:0000256" key="6">
    <source>
        <dbReference type="ARBA" id="ARBA00023163"/>
    </source>
</evidence>
<accession>A0A0D2F069</accession>
<evidence type="ECO:0000313" key="11">
    <source>
        <dbReference type="Proteomes" id="UP000054342"/>
    </source>
</evidence>
<gene>
    <name evidence="10" type="ORF">PV05_01465</name>
</gene>
<keyword evidence="7" id="KW-0539">Nucleus</keyword>
<dbReference type="PROSITE" id="PS50048">
    <property type="entry name" value="ZN2_CY6_FUNGAL_2"/>
    <property type="match status" value="1"/>
</dbReference>
<dbReference type="RefSeq" id="XP_013321917.1">
    <property type="nucleotide sequence ID" value="XM_013466463.1"/>
</dbReference>
<keyword evidence="2" id="KW-0479">Metal-binding</keyword>
<dbReference type="GeneID" id="25323373"/>
<dbReference type="Pfam" id="PF04082">
    <property type="entry name" value="Fungal_trans"/>
    <property type="match status" value="1"/>
</dbReference>